<dbReference type="InterPro" id="IPR056800">
    <property type="entry name" value="vWA_Ro60"/>
</dbReference>
<dbReference type="Gene3D" id="3.40.50.410">
    <property type="entry name" value="von Willebrand factor, type A domain"/>
    <property type="match status" value="2"/>
</dbReference>
<evidence type="ECO:0000313" key="8">
    <source>
        <dbReference type="EMBL" id="KAK2193708.1"/>
    </source>
</evidence>
<evidence type="ECO:0000256" key="2">
    <source>
        <dbReference type="ARBA" id="ARBA00007814"/>
    </source>
</evidence>
<dbReference type="PANTHER" id="PTHR14202">
    <property type="entry name" value="60 KDA RIBONUCLEOPROTEIN SSA/RO"/>
    <property type="match status" value="1"/>
</dbReference>
<reference evidence="8" key="1">
    <citation type="journal article" date="2023" name="Mol. Biol. Evol.">
        <title>Third-Generation Sequencing Reveals the Adaptive Role of the Epigenome in Three Deep-Sea Polychaetes.</title>
        <authorList>
            <person name="Perez M."/>
            <person name="Aroh O."/>
            <person name="Sun Y."/>
            <person name="Lan Y."/>
            <person name="Juniper S.K."/>
            <person name="Young C.R."/>
            <person name="Angers B."/>
            <person name="Qian P.Y."/>
        </authorList>
    </citation>
    <scope>NUCLEOTIDE SEQUENCE</scope>
    <source>
        <strain evidence="8">R07B-5</strain>
    </source>
</reference>
<protein>
    <recommendedName>
        <fullName evidence="7">TROVE domain-containing protein</fullName>
    </recommendedName>
</protein>
<keyword evidence="6" id="KW-0687">Ribonucleoprotein</keyword>
<dbReference type="GO" id="GO:0003723">
    <property type="term" value="F:RNA binding"/>
    <property type="evidence" value="ECO:0007669"/>
    <property type="project" value="UniProtKB-KW"/>
</dbReference>
<evidence type="ECO:0000256" key="3">
    <source>
        <dbReference type="ARBA" id="ARBA00022490"/>
    </source>
</evidence>
<accession>A0AAD9PFR6</accession>
<comment type="similarity">
    <text evidence="2">Belongs to the Ro 60 kDa family.</text>
</comment>
<name>A0AAD9PFR6_RIDPI</name>
<dbReference type="InterPro" id="IPR037214">
    <property type="entry name" value="TROVE_dom_sf"/>
</dbReference>
<comment type="caution">
    <text evidence="8">The sequence shown here is derived from an EMBL/GenBank/DDBJ whole genome shotgun (WGS) entry which is preliminary data.</text>
</comment>
<comment type="subcellular location">
    <subcellularLocation>
        <location evidence="1">Cytoplasm</location>
    </subcellularLocation>
</comment>
<dbReference type="GO" id="GO:1990904">
    <property type="term" value="C:ribonucleoprotein complex"/>
    <property type="evidence" value="ECO:0007669"/>
    <property type="project" value="UniProtKB-KW"/>
</dbReference>
<dbReference type="PANTHER" id="PTHR14202:SF0">
    <property type="entry name" value="RNA-BINDING PROTEIN RO60"/>
    <property type="match status" value="1"/>
</dbReference>
<keyword evidence="4" id="KW-0479">Metal-binding</keyword>
<dbReference type="Pfam" id="PF25045">
    <property type="entry name" value="vWA_Ro60"/>
    <property type="match status" value="1"/>
</dbReference>
<proteinExistence type="inferred from homology"/>
<organism evidence="8 9">
    <name type="scientific">Ridgeia piscesae</name>
    <name type="common">Tubeworm</name>
    <dbReference type="NCBI Taxonomy" id="27915"/>
    <lineage>
        <taxon>Eukaryota</taxon>
        <taxon>Metazoa</taxon>
        <taxon>Spiralia</taxon>
        <taxon>Lophotrochozoa</taxon>
        <taxon>Annelida</taxon>
        <taxon>Polychaeta</taxon>
        <taxon>Sedentaria</taxon>
        <taxon>Canalipalpata</taxon>
        <taxon>Sabellida</taxon>
        <taxon>Siboglinidae</taxon>
        <taxon>Ridgeia</taxon>
    </lineage>
</organism>
<sequence>MAEQQPGAVDDLTRLSRFLCLGDEGGTYNAGEQQLPTSEKAQCITRLIAAGRGCEVVQTIIDFSDTGRTAKQDGLMFAMAMCARQWHDSETKKMCYANLHLVCRIPTHLFAFIDYCEKLSTEGTGWGHAHRKAIVYWYKHFGETSERAMRLAMLVTKYRKRNGWSHLDVLRLAHPKPNDDNADNGVTAIFKYIVNGFDAAKDHLLKSNGNSALLAYLQAVEDVKSHKDPAMLDVTGLADVIKQHRLTREHVNTTLLVFPAIWTALLENMPMTAMIRNLGKMTAMGMLSPDSDNEGIIVSRFQNIDALEKAKIHPFNLLVALFKYKDGRNSNTAVVDALDLAFYQTFQFVQPTNKRYLLALNVSPSMVAGTVNGSRSVRPRMAAAALALVTAATETHCDIVGLSNPMAPLPVKHNMRLTEFERAMQGMQAGRTDCSLPMVYAREQRRHYDVFVIYTDNVPGNQNTSVREALQQYRQSSGIKDAKLIVVALASNGFCIADPDDCNMMDIAGFDTRAPEIMKDFVGGTMKAGHVVH</sequence>
<feature type="domain" description="TROVE" evidence="7">
    <location>
        <begin position="1"/>
        <end position="354"/>
    </location>
</feature>
<evidence type="ECO:0000256" key="6">
    <source>
        <dbReference type="ARBA" id="ARBA00023274"/>
    </source>
</evidence>
<dbReference type="AlphaFoldDB" id="A0AAD9PFR6"/>
<dbReference type="Pfam" id="PF05731">
    <property type="entry name" value="TROVE"/>
    <property type="match status" value="1"/>
</dbReference>
<evidence type="ECO:0000256" key="5">
    <source>
        <dbReference type="ARBA" id="ARBA00022884"/>
    </source>
</evidence>
<dbReference type="InterPro" id="IPR040322">
    <property type="entry name" value="TROVE2"/>
</dbReference>
<keyword evidence="3" id="KW-0963">Cytoplasm</keyword>
<dbReference type="GO" id="GO:0005737">
    <property type="term" value="C:cytoplasm"/>
    <property type="evidence" value="ECO:0007669"/>
    <property type="project" value="UniProtKB-SubCell"/>
</dbReference>
<dbReference type="InterPro" id="IPR036465">
    <property type="entry name" value="vWFA_dom_sf"/>
</dbReference>
<dbReference type="InterPro" id="IPR008858">
    <property type="entry name" value="TROVE_dom"/>
</dbReference>
<keyword evidence="9" id="KW-1185">Reference proteome</keyword>
<evidence type="ECO:0000313" key="9">
    <source>
        <dbReference type="Proteomes" id="UP001209878"/>
    </source>
</evidence>
<evidence type="ECO:0000256" key="4">
    <source>
        <dbReference type="ARBA" id="ARBA00022723"/>
    </source>
</evidence>
<dbReference type="SUPFAM" id="SSF53300">
    <property type="entry name" value="vWA-like"/>
    <property type="match status" value="1"/>
</dbReference>
<evidence type="ECO:0000259" key="7">
    <source>
        <dbReference type="PROSITE" id="PS50988"/>
    </source>
</evidence>
<dbReference type="SUPFAM" id="SSF140864">
    <property type="entry name" value="TROVE domain-like"/>
    <property type="match status" value="1"/>
</dbReference>
<dbReference type="EMBL" id="JAODUO010000008">
    <property type="protein sequence ID" value="KAK2193708.1"/>
    <property type="molecule type" value="Genomic_DNA"/>
</dbReference>
<gene>
    <name evidence="8" type="ORF">NP493_8g09027</name>
</gene>
<keyword evidence="5" id="KW-0694">RNA-binding</keyword>
<dbReference type="PROSITE" id="PS50988">
    <property type="entry name" value="TROVE"/>
    <property type="match status" value="1"/>
</dbReference>
<dbReference type="GO" id="GO:0046872">
    <property type="term" value="F:metal ion binding"/>
    <property type="evidence" value="ECO:0007669"/>
    <property type="project" value="UniProtKB-KW"/>
</dbReference>
<dbReference type="Proteomes" id="UP001209878">
    <property type="component" value="Unassembled WGS sequence"/>
</dbReference>
<evidence type="ECO:0000256" key="1">
    <source>
        <dbReference type="ARBA" id="ARBA00004496"/>
    </source>
</evidence>